<evidence type="ECO:0000313" key="2">
    <source>
        <dbReference type="Proteomes" id="UP000697127"/>
    </source>
</evidence>
<dbReference type="Proteomes" id="UP000697127">
    <property type="component" value="Unassembled WGS sequence"/>
</dbReference>
<reference evidence="1" key="1">
    <citation type="submission" date="2020-11" db="EMBL/GenBank/DDBJ databases">
        <title>Kefir isolates.</title>
        <authorList>
            <person name="Marcisauskas S."/>
            <person name="Kim Y."/>
            <person name="Blasche S."/>
        </authorList>
    </citation>
    <scope>NUCLEOTIDE SEQUENCE</scope>
    <source>
        <strain evidence="1">Olga-1</strain>
    </source>
</reference>
<comment type="caution">
    <text evidence="1">The sequence shown here is derived from an EMBL/GenBank/DDBJ whole genome shotgun (WGS) entry which is preliminary data.</text>
</comment>
<gene>
    <name evidence="1" type="ORF">C6P40_001948</name>
</gene>
<protein>
    <submittedName>
        <fullName evidence="1">Uncharacterized protein</fullName>
    </submittedName>
</protein>
<organism evidence="1 2">
    <name type="scientific">Pichia californica</name>
    <dbReference type="NCBI Taxonomy" id="460514"/>
    <lineage>
        <taxon>Eukaryota</taxon>
        <taxon>Fungi</taxon>
        <taxon>Dikarya</taxon>
        <taxon>Ascomycota</taxon>
        <taxon>Saccharomycotina</taxon>
        <taxon>Pichiomycetes</taxon>
        <taxon>Pichiales</taxon>
        <taxon>Pichiaceae</taxon>
        <taxon>Pichia</taxon>
    </lineage>
</organism>
<accession>A0A9P6WIH5</accession>
<sequence>MSLLQEYLEQRDKLIERRNELLKRRRIHKITNLKQSKQSSKRQKVETIARTMKTYQYSKNLISKYSRLPEMNIDIRLKYAHMTCPWMNISEIKKKINLKTDKYNDSKNGSIEYSTKLNFDTCGDFIIELNINIENESVNSIKIIPQGKIETIAERETILTLINDSIKFYDISRFVYGMNSLLRMRHKRKREYMSIIDVLDLNKFISINGFPVSNIKSVESLELLLFENSPTFIEVELSSKKFMRVDWQIKFQKGQNHCVSDITGSVIQNDQEGNPKSIENITKLLKNLIKANDIKSAVLQILNIL</sequence>
<name>A0A9P6WIH5_9ASCO</name>
<dbReference type="OrthoDB" id="3997549at2759"/>
<keyword evidence="2" id="KW-1185">Reference proteome</keyword>
<dbReference type="EMBL" id="PUHW01000223">
    <property type="protein sequence ID" value="KAG0687730.1"/>
    <property type="molecule type" value="Genomic_DNA"/>
</dbReference>
<evidence type="ECO:0000313" key="1">
    <source>
        <dbReference type="EMBL" id="KAG0687730.1"/>
    </source>
</evidence>
<dbReference type="AlphaFoldDB" id="A0A9P6WIH5"/>
<proteinExistence type="predicted"/>